<dbReference type="InterPro" id="IPR005123">
    <property type="entry name" value="Oxoglu/Fe-dep_dioxygenase_dom"/>
</dbReference>
<feature type="binding site" evidence="5">
    <location>
        <position position="274"/>
    </location>
    <ligand>
        <name>Fe cation</name>
        <dbReference type="ChEBI" id="CHEBI:24875"/>
        <note>catalytic</note>
    </ligand>
</feature>
<feature type="binding site" evidence="5">
    <location>
        <position position="331"/>
    </location>
    <ligand>
        <name>Fe cation</name>
        <dbReference type="ChEBI" id="CHEBI:24875"/>
        <note>catalytic</note>
    </ligand>
</feature>
<dbReference type="GO" id="GO:0005634">
    <property type="term" value="C:nucleus"/>
    <property type="evidence" value="ECO:0007669"/>
    <property type="project" value="TreeGrafter"/>
</dbReference>
<dbReference type="PANTHER" id="PTHR16557">
    <property type="entry name" value="ALKYLATED DNA REPAIR PROTEIN ALKB-RELATED"/>
    <property type="match status" value="1"/>
</dbReference>
<accession>W9CHZ4</accession>
<dbReference type="GO" id="GO:0051213">
    <property type="term" value="F:dioxygenase activity"/>
    <property type="evidence" value="ECO:0007669"/>
    <property type="project" value="UniProtKB-KW"/>
</dbReference>
<dbReference type="Pfam" id="PF13532">
    <property type="entry name" value="2OG-FeII_Oxy_2"/>
    <property type="match status" value="1"/>
</dbReference>
<comment type="caution">
    <text evidence="8">The sequence shown here is derived from an EMBL/GenBank/DDBJ whole genome shotgun (WGS) entry which is preliminary data.</text>
</comment>
<evidence type="ECO:0000256" key="4">
    <source>
        <dbReference type="ARBA" id="ARBA00023004"/>
    </source>
</evidence>
<evidence type="ECO:0000313" key="9">
    <source>
        <dbReference type="Proteomes" id="UP000019487"/>
    </source>
</evidence>
<sequence length="378" mass="42586">MNTVPDQSTAQIAKMENTIPNQTATSIAKMEQKDLHQSAPQHLKDVFKLYKQTAYPTAQDSHSTPGITDLCKIGLPRLDLPAKARNIAFRDFMISAPPIESTSAKTPRRRCSIQSSDHELPLSGSPLEGSSYGSEVVPGLIVFPSLIPPEVQEELIRRIVHRDLRDPKHMTNLHAHYDVEFPPSETASGESIIARPKDPTVHPKALNYLEVMTKKLRWITLGGQYDWTKKAYPEEEPPQFPSDIANLVEGLFPDMEPQAAIVNFYSPKDTLQLHRDGAESVDRGLVSISLGCDCIFMIALGNPNSDKDHIAIRLKSGDVLFMKEESRFAWHGVPKIIPDTCPEYLTQLKLDMKNFPQFMVDKRINLNVRQVRERKSDR</sequence>
<dbReference type="OrthoDB" id="6614653at2759"/>
<keyword evidence="9" id="KW-1185">Reference proteome</keyword>
<dbReference type="GO" id="GO:0005737">
    <property type="term" value="C:cytoplasm"/>
    <property type="evidence" value="ECO:0007669"/>
    <property type="project" value="TreeGrafter"/>
</dbReference>
<organism evidence="8 9">
    <name type="scientific">Sclerotinia borealis (strain F-4128)</name>
    <dbReference type="NCBI Taxonomy" id="1432307"/>
    <lineage>
        <taxon>Eukaryota</taxon>
        <taxon>Fungi</taxon>
        <taxon>Dikarya</taxon>
        <taxon>Ascomycota</taxon>
        <taxon>Pezizomycotina</taxon>
        <taxon>Leotiomycetes</taxon>
        <taxon>Helotiales</taxon>
        <taxon>Sclerotiniaceae</taxon>
        <taxon>Sclerotinia</taxon>
    </lineage>
</organism>
<dbReference type="GO" id="GO:0046872">
    <property type="term" value="F:metal ion binding"/>
    <property type="evidence" value="ECO:0007669"/>
    <property type="project" value="UniProtKB-KW"/>
</dbReference>
<feature type="domain" description="Fe2OG dioxygenase" evidence="7">
    <location>
        <begin position="256"/>
        <end position="372"/>
    </location>
</feature>
<dbReference type="InterPro" id="IPR037151">
    <property type="entry name" value="AlkB-like_sf"/>
</dbReference>
<evidence type="ECO:0000313" key="8">
    <source>
        <dbReference type="EMBL" id="ESZ95608.1"/>
    </source>
</evidence>
<dbReference type="STRING" id="1432307.W9CHZ4"/>
<keyword evidence="1 5" id="KW-0479">Metal-binding</keyword>
<dbReference type="AlphaFoldDB" id="W9CHZ4"/>
<keyword evidence="2" id="KW-0223">Dioxygenase</keyword>
<dbReference type="InterPro" id="IPR027450">
    <property type="entry name" value="AlkB-like"/>
</dbReference>
<feature type="binding site" evidence="5">
    <location>
        <position position="276"/>
    </location>
    <ligand>
        <name>Fe cation</name>
        <dbReference type="ChEBI" id="CHEBI:24875"/>
        <note>catalytic</note>
    </ligand>
</feature>
<evidence type="ECO:0000256" key="2">
    <source>
        <dbReference type="ARBA" id="ARBA00022964"/>
    </source>
</evidence>
<reference evidence="8 9" key="1">
    <citation type="journal article" date="2014" name="Genome Announc.">
        <title>Draft genome sequence of Sclerotinia borealis, a psychrophilic plant pathogenic fungus.</title>
        <authorList>
            <person name="Mardanov A.V."/>
            <person name="Beletsky A.V."/>
            <person name="Kadnikov V.V."/>
            <person name="Ignatov A.N."/>
            <person name="Ravin N.V."/>
        </authorList>
    </citation>
    <scope>NUCLEOTIDE SEQUENCE [LARGE SCALE GENOMIC DNA]</scope>
    <source>
        <strain evidence="9">F-4157</strain>
    </source>
</reference>
<proteinExistence type="predicted"/>
<dbReference type="EMBL" id="AYSA01000177">
    <property type="protein sequence ID" value="ESZ95608.1"/>
    <property type="molecule type" value="Genomic_DNA"/>
</dbReference>
<keyword evidence="3" id="KW-0560">Oxidoreductase</keyword>
<dbReference type="HOGENOM" id="CLU_029471_0_0_1"/>
<dbReference type="Gene3D" id="2.60.120.590">
    <property type="entry name" value="Alpha-ketoglutarate-dependent dioxygenase AlkB-like"/>
    <property type="match status" value="1"/>
</dbReference>
<dbReference type="Proteomes" id="UP000019487">
    <property type="component" value="Unassembled WGS sequence"/>
</dbReference>
<dbReference type="InterPro" id="IPR004574">
    <property type="entry name" value="Alkb"/>
</dbReference>
<evidence type="ECO:0000256" key="6">
    <source>
        <dbReference type="SAM" id="MobiDB-lite"/>
    </source>
</evidence>
<keyword evidence="4 5" id="KW-0408">Iron</keyword>
<feature type="region of interest" description="Disordered" evidence="6">
    <location>
        <begin position="100"/>
        <end position="126"/>
    </location>
</feature>
<comment type="cofactor">
    <cofactor evidence="5">
        <name>Fe(2+)</name>
        <dbReference type="ChEBI" id="CHEBI:29033"/>
    </cofactor>
    <text evidence="5">Binds 1 Fe(2+) ion per subunit.</text>
</comment>
<dbReference type="PROSITE" id="PS51471">
    <property type="entry name" value="FE2OG_OXY"/>
    <property type="match status" value="1"/>
</dbReference>
<protein>
    <recommendedName>
        <fullName evidence="7">Fe2OG dioxygenase domain-containing protein</fullName>
    </recommendedName>
</protein>
<evidence type="ECO:0000256" key="1">
    <source>
        <dbReference type="ARBA" id="ARBA00022723"/>
    </source>
</evidence>
<dbReference type="PANTHER" id="PTHR16557:SF2">
    <property type="entry name" value="NUCLEIC ACID DIOXYGENASE ALKBH1"/>
    <property type="match status" value="1"/>
</dbReference>
<gene>
    <name evidence="8" type="ORF">SBOR_4004</name>
</gene>
<evidence type="ECO:0000256" key="5">
    <source>
        <dbReference type="PIRSR" id="PIRSR604574-2"/>
    </source>
</evidence>
<evidence type="ECO:0000256" key="3">
    <source>
        <dbReference type="ARBA" id="ARBA00023002"/>
    </source>
</evidence>
<name>W9CHZ4_SCLBF</name>
<dbReference type="SUPFAM" id="SSF51197">
    <property type="entry name" value="Clavaminate synthase-like"/>
    <property type="match status" value="1"/>
</dbReference>
<evidence type="ECO:0000259" key="7">
    <source>
        <dbReference type="PROSITE" id="PS51471"/>
    </source>
</evidence>